<feature type="domain" description="GAF" evidence="2">
    <location>
        <begin position="67"/>
        <end position="218"/>
    </location>
</feature>
<dbReference type="Pfam" id="PF13556">
    <property type="entry name" value="HTH_30"/>
    <property type="match status" value="1"/>
</dbReference>
<gene>
    <name evidence="3" type="ORF">IPP00_11955</name>
</gene>
<dbReference type="InterPro" id="IPR029016">
    <property type="entry name" value="GAF-like_dom_sf"/>
</dbReference>
<name>A0A9D7XY61_9MICO</name>
<evidence type="ECO:0000313" key="4">
    <source>
        <dbReference type="Proteomes" id="UP000886632"/>
    </source>
</evidence>
<protein>
    <submittedName>
        <fullName evidence="3">Helix-turn-helix domain-containing protein</fullName>
    </submittedName>
</protein>
<dbReference type="SUPFAM" id="SSF55781">
    <property type="entry name" value="GAF domain-like"/>
    <property type="match status" value="1"/>
</dbReference>
<comment type="caution">
    <text evidence="3">The sequence shown here is derived from an EMBL/GenBank/DDBJ whole genome shotgun (WGS) entry which is preliminary data.</text>
</comment>
<comment type="similarity">
    <text evidence="1">Belongs to the CdaR family.</text>
</comment>
<dbReference type="InterPro" id="IPR003018">
    <property type="entry name" value="GAF"/>
</dbReference>
<organism evidence="3 4">
    <name type="scientific">Candidatus Phosphoribacter hodrii</name>
    <dbReference type="NCBI Taxonomy" id="2953743"/>
    <lineage>
        <taxon>Bacteria</taxon>
        <taxon>Bacillati</taxon>
        <taxon>Actinomycetota</taxon>
        <taxon>Actinomycetes</taxon>
        <taxon>Micrococcales</taxon>
        <taxon>Dermatophilaceae</taxon>
        <taxon>Candidatus Phosphoribacter</taxon>
    </lineage>
</organism>
<evidence type="ECO:0000259" key="2">
    <source>
        <dbReference type="SMART" id="SM00065"/>
    </source>
</evidence>
<proteinExistence type="inferred from homology"/>
<dbReference type="EMBL" id="JADKGK010000020">
    <property type="protein sequence ID" value="MBL0004665.1"/>
    <property type="molecule type" value="Genomic_DNA"/>
</dbReference>
<dbReference type="InterPro" id="IPR051448">
    <property type="entry name" value="CdaR-like_regulators"/>
</dbReference>
<dbReference type="SMART" id="SM00065">
    <property type="entry name" value="GAF"/>
    <property type="match status" value="1"/>
</dbReference>
<dbReference type="Pfam" id="PF17853">
    <property type="entry name" value="GGDEF_2"/>
    <property type="match status" value="1"/>
</dbReference>
<dbReference type="PANTHER" id="PTHR33744">
    <property type="entry name" value="CARBOHYDRATE DIACID REGULATOR"/>
    <property type="match status" value="1"/>
</dbReference>
<dbReference type="Pfam" id="PF01590">
    <property type="entry name" value="GAF"/>
    <property type="match status" value="1"/>
</dbReference>
<dbReference type="PANTHER" id="PTHR33744:SF1">
    <property type="entry name" value="DNA-BINDING TRANSCRIPTIONAL ACTIVATOR ADER"/>
    <property type="match status" value="1"/>
</dbReference>
<dbReference type="Gene3D" id="3.30.450.40">
    <property type="match status" value="1"/>
</dbReference>
<evidence type="ECO:0000313" key="3">
    <source>
        <dbReference type="EMBL" id="MBL0004665.1"/>
    </source>
</evidence>
<dbReference type="InterPro" id="IPR042070">
    <property type="entry name" value="PucR_C-HTH_sf"/>
</dbReference>
<evidence type="ECO:0000256" key="1">
    <source>
        <dbReference type="ARBA" id="ARBA00006754"/>
    </source>
</evidence>
<dbReference type="Proteomes" id="UP000886632">
    <property type="component" value="Unassembled WGS sequence"/>
</dbReference>
<dbReference type="AlphaFoldDB" id="A0A9D7XY61"/>
<dbReference type="InterPro" id="IPR025736">
    <property type="entry name" value="PucR_C-HTH_dom"/>
</dbReference>
<dbReference type="Gene3D" id="1.10.10.2840">
    <property type="entry name" value="PucR C-terminal helix-turn-helix domain"/>
    <property type="match status" value="1"/>
</dbReference>
<sequence length="629" mass="65786">MAQDGSLELLRLLADSAPTHHLDRIGAQPEAHRLARAVALRAEDQRRREGQLRALVDTARDLAAARDPSGVLDAIVRRARALMGTDVSYLTLYDPERGDTYMRATDGAVAPTFRALRLELGVGLGGLVASSLSPWWSTDYPHDDRFAHTTTIDTGVQDEGLVAICGTPLVAEGEFVGVLFAAHRTRHTFTQEEVALLGSLADLAAVSMVQARAHQETARALAALSVAHEAVRRHTEVIERSAAAHDRFTELIGAGGGVTDLTTALVGLVGGWAVLTDAAGTRRSAHGTPPGDPVEAGAVDPLADTPLARAARASGGLTVEDMRYAVPVRAGHHHLGTLVGVAGQLHDADWRIVERAAAVSALVLLFERDTEAARQRRVSDLVTDLLAGVLPSAEATRVLRKEGLDAGVPLCVIAMRATTAPVSALVLAAGVAVGRSGIVGEAGRTAVALVADADPSAAASRLAARLRSFGEVTAAGVGPVAGMDGIPDAFGEARRTLDAMLALDRRGESAAADDLGFAGLVVGSAPDIAAYVERVIGPVIDYDRERGAELVKTLEAYFAAGGSAARASEPLHVHVNTVVQRMSRVGRLLGADWDEPERALEVQLALRLRRLLPSPAPHPPLGLTLAASG</sequence>
<dbReference type="InterPro" id="IPR041522">
    <property type="entry name" value="CdaR_GGDEF"/>
</dbReference>
<accession>A0A9D7XY61</accession>
<reference evidence="3" key="1">
    <citation type="submission" date="2020-10" db="EMBL/GenBank/DDBJ databases">
        <title>Connecting structure to function with the recovery of over 1000 high-quality activated sludge metagenome-assembled genomes encoding full-length rRNA genes using long-read sequencing.</title>
        <authorList>
            <person name="Singleton C.M."/>
            <person name="Petriglieri F."/>
            <person name="Kristensen J.M."/>
            <person name="Kirkegaard R.H."/>
            <person name="Michaelsen T.Y."/>
            <person name="Andersen M.H."/>
            <person name="Karst S.M."/>
            <person name="Dueholm M.S."/>
            <person name="Nielsen P.H."/>
            <person name="Albertsen M."/>
        </authorList>
    </citation>
    <scope>NUCLEOTIDE SEQUENCE</scope>
    <source>
        <strain evidence="3">Ribe_18-Q3-R11-54_MAXAC.001</strain>
    </source>
</reference>